<dbReference type="GO" id="GO:0008168">
    <property type="term" value="F:methyltransferase activity"/>
    <property type="evidence" value="ECO:0007669"/>
    <property type="project" value="UniProtKB-KW"/>
</dbReference>
<dbReference type="EMBL" id="FXTU01000001">
    <property type="protein sequence ID" value="SMP04855.1"/>
    <property type="molecule type" value="Genomic_DNA"/>
</dbReference>
<proteinExistence type="predicted"/>
<keyword evidence="1 4" id="KW-0489">Methyltransferase</keyword>
<dbReference type="InterPro" id="IPR029063">
    <property type="entry name" value="SAM-dependent_MTases_sf"/>
</dbReference>
<organism evidence="4 5">
    <name type="scientific">Laceyella tengchongensis</name>
    <dbReference type="NCBI Taxonomy" id="574699"/>
    <lineage>
        <taxon>Bacteria</taxon>
        <taxon>Bacillati</taxon>
        <taxon>Bacillota</taxon>
        <taxon>Bacilli</taxon>
        <taxon>Bacillales</taxon>
        <taxon>Thermoactinomycetaceae</taxon>
        <taxon>Laceyella</taxon>
    </lineage>
</organism>
<gene>
    <name evidence="4" type="ORF">SAMN06265361_101575</name>
</gene>
<dbReference type="RefSeq" id="WP_284723930.1">
    <property type="nucleotide sequence ID" value="NZ_FXTU01000001.1"/>
</dbReference>
<dbReference type="InterPro" id="IPR041698">
    <property type="entry name" value="Methyltransf_25"/>
</dbReference>
<reference evidence="4" key="1">
    <citation type="submission" date="2017-05" db="EMBL/GenBank/DDBJ databases">
        <authorList>
            <person name="Varghese N."/>
            <person name="Submissions S."/>
        </authorList>
    </citation>
    <scope>NUCLEOTIDE SEQUENCE</scope>
    <source>
        <strain evidence="4">DSM 45262</strain>
    </source>
</reference>
<dbReference type="Gene3D" id="2.20.25.110">
    <property type="entry name" value="S-adenosyl-L-methionine-dependent methyltransferases"/>
    <property type="match status" value="1"/>
</dbReference>
<dbReference type="Proteomes" id="UP001157946">
    <property type="component" value="Unassembled WGS sequence"/>
</dbReference>
<name>A0AA45WK02_9BACL</name>
<keyword evidence="2" id="KW-0808">Transferase</keyword>
<evidence type="ECO:0000313" key="4">
    <source>
        <dbReference type="EMBL" id="SMP04855.1"/>
    </source>
</evidence>
<evidence type="ECO:0000256" key="1">
    <source>
        <dbReference type="ARBA" id="ARBA00022603"/>
    </source>
</evidence>
<dbReference type="GO" id="GO:0032259">
    <property type="term" value="P:methylation"/>
    <property type="evidence" value="ECO:0007669"/>
    <property type="project" value="UniProtKB-KW"/>
</dbReference>
<dbReference type="CDD" id="cd02440">
    <property type="entry name" value="AdoMet_MTases"/>
    <property type="match status" value="1"/>
</dbReference>
<keyword evidence="5" id="KW-1185">Reference proteome</keyword>
<evidence type="ECO:0000259" key="3">
    <source>
        <dbReference type="Pfam" id="PF13649"/>
    </source>
</evidence>
<dbReference type="SUPFAM" id="SSF53335">
    <property type="entry name" value="S-adenosyl-L-methionine-dependent methyltransferases"/>
    <property type="match status" value="1"/>
</dbReference>
<evidence type="ECO:0000313" key="5">
    <source>
        <dbReference type="Proteomes" id="UP001157946"/>
    </source>
</evidence>
<comment type="caution">
    <text evidence="4">The sequence shown here is derived from an EMBL/GenBank/DDBJ whole genome shotgun (WGS) entry which is preliminary data.</text>
</comment>
<evidence type="ECO:0000256" key="2">
    <source>
        <dbReference type="ARBA" id="ARBA00022679"/>
    </source>
</evidence>
<dbReference type="PANTHER" id="PTHR43861">
    <property type="entry name" value="TRANS-ACONITATE 2-METHYLTRANSFERASE-RELATED"/>
    <property type="match status" value="1"/>
</dbReference>
<dbReference type="AlphaFoldDB" id="A0AA45WK02"/>
<accession>A0AA45WK02</accession>
<protein>
    <submittedName>
        <fullName evidence="4">Methyltransferase domain-containing protein</fullName>
    </submittedName>
</protein>
<dbReference type="Gene3D" id="3.40.50.150">
    <property type="entry name" value="Vaccinia Virus protein VP39"/>
    <property type="match status" value="1"/>
</dbReference>
<sequence length="255" mass="29632">MNNQEEYSNPLLYDLENNRVPEFSFIQEWAEVKQGPILDLACGTGRITIPLAEQGFKVTGVDINEGMLTRAKEKAKEKGVSINFIHQDCTQLDLDETFPLVLLIDSAFQHFLTNESQEQLLRSVTNALTSDGIFIFDSRFPCAKELLSPSTLSYKKTLRDHEGREYDLFHQEEYNTLTQVQHHKVVRRYKDTDGQVEEHISHIDLRYTYPQEMVRLLRLTGLEPINVFSGWNNNAIQPQSKWMVYVCRKVQQKTF</sequence>
<dbReference type="Pfam" id="PF13649">
    <property type="entry name" value="Methyltransf_25"/>
    <property type="match status" value="1"/>
</dbReference>
<dbReference type="PANTHER" id="PTHR43861:SF1">
    <property type="entry name" value="TRANS-ACONITATE 2-METHYLTRANSFERASE"/>
    <property type="match status" value="1"/>
</dbReference>
<feature type="domain" description="Methyltransferase" evidence="3">
    <location>
        <begin position="37"/>
        <end position="132"/>
    </location>
</feature>